<evidence type="ECO:0000259" key="4">
    <source>
        <dbReference type="Pfam" id="PF00251"/>
    </source>
</evidence>
<dbReference type="EC" id="3.2.1.23" evidence="5"/>
<comment type="similarity">
    <text evidence="1">Belongs to the glycosyl hydrolase 32 family.</text>
</comment>
<reference evidence="5 6" key="1">
    <citation type="submission" date="2017-05" db="EMBL/GenBank/DDBJ databases">
        <title>Functional genome analysis of Paenibacillus pasadenensis strain R16: insights on endophytic life style and antifungal activity.</title>
        <authorList>
            <person name="Passera A."/>
            <person name="Marcolungo L."/>
            <person name="Casati P."/>
            <person name="Brasca M."/>
            <person name="Quaglino F."/>
            <person name="Delledonne M."/>
        </authorList>
    </citation>
    <scope>NUCLEOTIDE SEQUENCE [LARGE SCALE GENOMIC DNA]</scope>
    <source>
        <strain evidence="5 6">R16</strain>
    </source>
</reference>
<keyword evidence="3 5" id="KW-0326">Glycosidase</keyword>
<name>A0A2N5N1L2_9BACL</name>
<dbReference type="Proteomes" id="UP000234789">
    <property type="component" value="Unassembled WGS sequence"/>
</dbReference>
<dbReference type="Pfam" id="PF00251">
    <property type="entry name" value="Glyco_hydro_32N"/>
    <property type="match status" value="1"/>
</dbReference>
<dbReference type="GO" id="GO:0004565">
    <property type="term" value="F:beta-galactosidase activity"/>
    <property type="evidence" value="ECO:0007669"/>
    <property type="project" value="UniProtKB-EC"/>
</dbReference>
<proteinExistence type="inferred from homology"/>
<dbReference type="PANTHER" id="PTHR35279:SF1">
    <property type="entry name" value="ARABINANASE_LEVANSUCRASE_INVERTASE"/>
    <property type="match status" value="1"/>
</dbReference>
<dbReference type="EMBL" id="NFEZ01000004">
    <property type="protein sequence ID" value="PLT44227.1"/>
    <property type="molecule type" value="Genomic_DNA"/>
</dbReference>
<dbReference type="RefSeq" id="WP_101808508.1">
    <property type="nucleotide sequence ID" value="NZ_NFEZ01000004.1"/>
</dbReference>
<comment type="caution">
    <text evidence="5">The sequence shown here is derived from an EMBL/GenBank/DDBJ whole genome shotgun (WGS) entry which is preliminary data.</text>
</comment>
<accession>A0A2N5N1L2</accession>
<gene>
    <name evidence="5" type="ORF">B8V81_2658</name>
</gene>
<evidence type="ECO:0000256" key="3">
    <source>
        <dbReference type="ARBA" id="ARBA00023295"/>
    </source>
</evidence>
<keyword evidence="2 5" id="KW-0378">Hydrolase</keyword>
<dbReference type="AlphaFoldDB" id="A0A2N5N1L2"/>
<dbReference type="SUPFAM" id="SSF75005">
    <property type="entry name" value="Arabinanase/levansucrase/invertase"/>
    <property type="match status" value="2"/>
</dbReference>
<dbReference type="Gene3D" id="2.115.10.20">
    <property type="entry name" value="Glycosyl hydrolase domain, family 43"/>
    <property type="match status" value="2"/>
</dbReference>
<dbReference type="InterPro" id="IPR013148">
    <property type="entry name" value="Glyco_hydro_32_N"/>
</dbReference>
<evidence type="ECO:0000256" key="2">
    <source>
        <dbReference type="ARBA" id="ARBA00022801"/>
    </source>
</evidence>
<evidence type="ECO:0000313" key="5">
    <source>
        <dbReference type="EMBL" id="PLT44227.1"/>
    </source>
</evidence>
<feature type="domain" description="Glycosyl hydrolase family 32 N-terminal" evidence="4">
    <location>
        <begin position="116"/>
        <end position="281"/>
    </location>
</feature>
<sequence>MPDVHPLPDLARLHAPHRRPEPVLLPSGEPGRYDSEAVDCPFVFRHRDRFYMMHIGFDGRGYQTALAASDDLLAWTRLGVILGRGTDDSRWDHVGAAGSWMLLESSDLDETPRLKKVDGRYWMIYHAYPDFGYEEGGAAMGLAWCEDEELLEWHRLPEPVMTFGDGGEWERGGLYKCCLLEHEGRYWMFYNAKEKPDWPWIEQTGLAWSDDLRVWQRHPANPLLAVSEGTFYSRYVSDPCIRFDKPSGWWVNFGFGFDGEHAQGLLALSRDLESWRILPEPSLPHGAPGEIDQTHAHKSFVVRWKGTLYHFYCACRPARPGDPAWSGAGGELRSIAVATSRPL</sequence>
<evidence type="ECO:0000313" key="6">
    <source>
        <dbReference type="Proteomes" id="UP000234789"/>
    </source>
</evidence>
<dbReference type="PANTHER" id="PTHR35279">
    <property type="match status" value="1"/>
</dbReference>
<dbReference type="InterPro" id="IPR023296">
    <property type="entry name" value="Glyco_hydro_beta-prop_sf"/>
</dbReference>
<organism evidence="5 6">
    <name type="scientific">Paenibacillus pasadenensis</name>
    <dbReference type="NCBI Taxonomy" id="217090"/>
    <lineage>
        <taxon>Bacteria</taxon>
        <taxon>Bacillati</taxon>
        <taxon>Bacillota</taxon>
        <taxon>Bacilli</taxon>
        <taxon>Bacillales</taxon>
        <taxon>Paenibacillaceae</taxon>
        <taxon>Paenibacillus</taxon>
    </lineage>
</organism>
<keyword evidence="6" id="KW-1185">Reference proteome</keyword>
<evidence type="ECO:0000256" key="1">
    <source>
        <dbReference type="ARBA" id="ARBA00009902"/>
    </source>
</evidence>
<protein>
    <submittedName>
        <fullName evidence="5">Beta-galactosidase</fullName>
        <ecNumber evidence="5">3.2.1.23</ecNumber>
    </submittedName>
</protein>